<comment type="caution">
    <text evidence="1">The sequence shown here is derived from an EMBL/GenBank/DDBJ whole genome shotgun (WGS) entry which is preliminary data.</text>
</comment>
<reference evidence="1 2" key="1">
    <citation type="submission" date="2019-04" db="EMBL/GenBank/DDBJ databases">
        <authorList>
            <person name="Li Y."/>
            <person name="Wang J."/>
        </authorList>
    </citation>
    <scope>NUCLEOTIDE SEQUENCE [LARGE SCALE GENOMIC DNA]</scope>
    <source>
        <strain evidence="1 2">DSM 14668</strain>
    </source>
</reference>
<dbReference type="AlphaFoldDB" id="A0A4V5PM04"/>
<accession>A0A4V5PM04</accession>
<name>A0A4V5PM04_9BACT</name>
<protein>
    <submittedName>
        <fullName evidence="1">Uncharacterized protein</fullName>
    </submittedName>
</protein>
<evidence type="ECO:0000313" key="2">
    <source>
        <dbReference type="Proteomes" id="UP000309215"/>
    </source>
</evidence>
<dbReference type="EMBL" id="SSMQ01000040">
    <property type="protein sequence ID" value="TKD01369.1"/>
    <property type="molecule type" value="Genomic_DNA"/>
</dbReference>
<keyword evidence="2" id="KW-1185">Reference proteome</keyword>
<gene>
    <name evidence="1" type="ORF">E8A74_31495</name>
</gene>
<dbReference type="Proteomes" id="UP000309215">
    <property type="component" value="Unassembled WGS sequence"/>
</dbReference>
<dbReference type="OrthoDB" id="5494232at2"/>
<evidence type="ECO:0000313" key="1">
    <source>
        <dbReference type="EMBL" id="TKD01369.1"/>
    </source>
</evidence>
<sequence>MSSTSTHRALRSILASSIVALVGGGCIALGYDFDRKPPIPCSKDEDCPGEDTFCGTRKCEQNVCTFVNVQPAGVKPLGQPVDDCQDVTCDGAGHAVSKPASDQPPKDASECTEDKCVDGTPLFVPVADDAPCGKGLVCDGFGSCAGCTAATDCGDDGPCVKWSCTAEGVCLRVNTPRGTLVTDTVKGDCLAEVCDGDGNVVTLSFQDPMDDGDSCKDDICKDGVTVHEPAANGTPCETGCRSCTDGVCDMMCSPGFGCKDDMFCKPLEQQPNGSACQEAIDCTSGSCVDGVCCENECSGKCMACSNQKTGQANGVCAPVIDGSNPDMDCGESDVCFGGKCRCENGLQDGAELKVDCGGICAPCGGKWVCNGSGGCKAPVQECCAFISCWGNCDNKTDDCTFIEGTACTVEVDKPRSFTAGAVEASCGWSGEACRRITCLCQ</sequence>
<proteinExistence type="predicted"/>
<dbReference type="RefSeq" id="WP_136932815.1">
    <property type="nucleotide sequence ID" value="NZ_SSMQ01000040.1"/>
</dbReference>
<organism evidence="1 2">
    <name type="scientific">Polyangium fumosum</name>
    <dbReference type="NCBI Taxonomy" id="889272"/>
    <lineage>
        <taxon>Bacteria</taxon>
        <taxon>Pseudomonadati</taxon>
        <taxon>Myxococcota</taxon>
        <taxon>Polyangia</taxon>
        <taxon>Polyangiales</taxon>
        <taxon>Polyangiaceae</taxon>
        <taxon>Polyangium</taxon>
    </lineage>
</organism>